<evidence type="ECO:0000256" key="5">
    <source>
        <dbReference type="HAMAP-Rule" id="MF_00472"/>
    </source>
</evidence>
<dbReference type="SUPFAM" id="SSF53335">
    <property type="entry name" value="S-adenosyl-L-methionine-dependent methyltransferases"/>
    <property type="match status" value="1"/>
</dbReference>
<dbReference type="EMBL" id="LR217730">
    <property type="protein sequence ID" value="VFP85815.1"/>
    <property type="molecule type" value="Genomic_DNA"/>
</dbReference>
<comment type="catalytic activity">
    <reaction evidence="5">
        <text>a 3-(all-trans-polyprenyl)benzene-1,2-diol + S-adenosyl-L-methionine = a 2-methoxy-6-(all-trans-polyprenyl)phenol + S-adenosyl-L-homocysteine + H(+)</text>
        <dbReference type="Rhea" id="RHEA:31411"/>
        <dbReference type="Rhea" id="RHEA-COMP:9550"/>
        <dbReference type="Rhea" id="RHEA-COMP:9551"/>
        <dbReference type="ChEBI" id="CHEBI:15378"/>
        <dbReference type="ChEBI" id="CHEBI:57856"/>
        <dbReference type="ChEBI" id="CHEBI:59789"/>
        <dbReference type="ChEBI" id="CHEBI:62729"/>
        <dbReference type="ChEBI" id="CHEBI:62731"/>
        <dbReference type="EC" id="2.1.1.222"/>
    </reaction>
</comment>
<feature type="binding site" evidence="5">
    <location>
        <position position="64"/>
    </location>
    <ligand>
        <name>S-adenosyl-L-methionine</name>
        <dbReference type="ChEBI" id="CHEBI:59789"/>
    </ligand>
</feature>
<dbReference type="CDD" id="cd02440">
    <property type="entry name" value="AdoMet_MTases"/>
    <property type="match status" value="1"/>
</dbReference>
<evidence type="ECO:0000313" key="7">
    <source>
        <dbReference type="Proteomes" id="UP000294343"/>
    </source>
</evidence>
<keyword evidence="6" id="KW-0830">Ubiquinone</keyword>
<dbReference type="Gene3D" id="3.40.50.150">
    <property type="entry name" value="Vaccinia Virus protein VP39"/>
    <property type="match status" value="1"/>
</dbReference>
<evidence type="ECO:0000256" key="4">
    <source>
        <dbReference type="ARBA" id="ARBA00022691"/>
    </source>
</evidence>
<keyword evidence="1 5" id="KW-0489">Methyltransferase</keyword>
<feature type="binding site" evidence="5">
    <location>
        <position position="44"/>
    </location>
    <ligand>
        <name>S-adenosyl-L-methionine</name>
        <dbReference type="ChEBI" id="CHEBI:59789"/>
    </ligand>
</feature>
<keyword evidence="2 5" id="KW-0808">Transferase</keyword>
<name>A0A451DGR2_9GAMM</name>
<protein>
    <recommendedName>
        <fullName evidence="5">Ubiquinone biosynthesis O-methyltransferase</fullName>
    </recommendedName>
    <alternativeName>
        <fullName evidence="5">2-polyprenyl-6-hydroxyphenol methylase</fullName>
        <ecNumber evidence="5">2.1.1.222</ecNumber>
    </alternativeName>
    <alternativeName>
        <fullName evidence="5">3-demethylubiquinone 3-O-methyltransferase</fullName>
        <ecNumber evidence="5">2.1.1.64</ecNumber>
    </alternativeName>
</protein>
<dbReference type="GO" id="GO:0102208">
    <property type="term" value="F:2-polyprenyl-6-hydroxyphenol methylase activity"/>
    <property type="evidence" value="ECO:0007669"/>
    <property type="project" value="UniProtKB-EC"/>
</dbReference>
<dbReference type="Proteomes" id="UP000294343">
    <property type="component" value="Chromosome"/>
</dbReference>
<keyword evidence="4 5" id="KW-0949">S-adenosyl-L-methionine</keyword>
<comment type="catalytic activity">
    <reaction evidence="5">
        <text>a 3-demethylubiquinol + S-adenosyl-L-methionine = a ubiquinol + S-adenosyl-L-homocysteine + H(+)</text>
        <dbReference type="Rhea" id="RHEA:44380"/>
        <dbReference type="Rhea" id="RHEA-COMP:9566"/>
        <dbReference type="Rhea" id="RHEA-COMP:10914"/>
        <dbReference type="ChEBI" id="CHEBI:15378"/>
        <dbReference type="ChEBI" id="CHEBI:17976"/>
        <dbReference type="ChEBI" id="CHEBI:57856"/>
        <dbReference type="ChEBI" id="CHEBI:59789"/>
        <dbReference type="ChEBI" id="CHEBI:84422"/>
        <dbReference type="EC" id="2.1.1.64"/>
    </reaction>
</comment>
<reference evidence="6 7" key="1">
    <citation type="submission" date="2019-02" db="EMBL/GenBank/DDBJ databases">
        <authorList>
            <person name="Manzano-Marin A."/>
            <person name="Manzano-Marin A."/>
        </authorList>
    </citation>
    <scope>NUCLEOTIDE SEQUENCE [LARGE SCALE GENOMIC DNA]</scope>
    <source>
        <strain evidence="6 7">ErCipseudotsugae</strain>
    </source>
</reference>
<dbReference type="RefSeq" id="WP_269472399.1">
    <property type="nucleotide sequence ID" value="NZ_LR217730.1"/>
</dbReference>
<dbReference type="EC" id="2.1.1.222" evidence="5"/>
<sequence length="246" mass="28166">MTREHLVGLQNIDNHEIMKFSRLASSWWDVKGPFQPLHSINLMRLEWIIKHTNGLFGKNILDVGCGGGILAESMAREGANVTGLDMSEELLQAARLHALENDIKIYYIKKTVEAYAEQFSGQYEVVTCMEMLEHVPDPYSIIYACARLVKPCGSVFFSTLNRTKKSWLIAILGAEYILKILPRGTHNIKKLIRPNELLEWIDKTPLCVYDMVGLCYNPFSNYCKLTSNVDVNYMVYAQYDINYKVI</sequence>
<comment type="function">
    <text evidence="5">O-methyltransferase that catalyzes the 2 O-methylation steps in the ubiquinone biosynthetic pathway.</text>
</comment>
<dbReference type="NCBIfam" id="TIGR01983">
    <property type="entry name" value="UbiG"/>
    <property type="match status" value="1"/>
</dbReference>
<dbReference type="PANTHER" id="PTHR43464">
    <property type="entry name" value="METHYLTRANSFERASE"/>
    <property type="match status" value="1"/>
</dbReference>
<evidence type="ECO:0000256" key="1">
    <source>
        <dbReference type="ARBA" id="ARBA00022603"/>
    </source>
</evidence>
<dbReference type="GO" id="GO:0010420">
    <property type="term" value="F:polyprenyldihydroxybenzoate methyltransferase activity"/>
    <property type="evidence" value="ECO:0007669"/>
    <property type="project" value="InterPro"/>
</dbReference>
<dbReference type="GO" id="GO:0061542">
    <property type="term" value="F:3-demethylubiquinol 3-O-methyltransferase activity"/>
    <property type="evidence" value="ECO:0007669"/>
    <property type="project" value="UniProtKB-UniRule"/>
</dbReference>
<evidence type="ECO:0000313" key="6">
    <source>
        <dbReference type="EMBL" id="VFP85815.1"/>
    </source>
</evidence>
<dbReference type="FunFam" id="3.40.50.150:FF:000028">
    <property type="entry name" value="Ubiquinone biosynthesis O-methyltransferase"/>
    <property type="match status" value="1"/>
</dbReference>
<gene>
    <name evidence="5 6" type="primary">ubiG</name>
    <name evidence="6" type="ORF">ERCIPSPA2889_154</name>
</gene>
<proteinExistence type="inferred from homology"/>
<feature type="binding site" evidence="5">
    <location>
        <position position="85"/>
    </location>
    <ligand>
        <name>S-adenosyl-L-methionine</name>
        <dbReference type="ChEBI" id="CHEBI:59789"/>
    </ligand>
</feature>
<evidence type="ECO:0000256" key="3">
    <source>
        <dbReference type="ARBA" id="ARBA00022688"/>
    </source>
</evidence>
<dbReference type="EC" id="2.1.1.64" evidence="5"/>
<evidence type="ECO:0000256" key="2">
    <source>
        <dbReference type="ARBA" id="ARBA00022679"/>
    </source>
</evidence>
<comment type="pathway">
    <text evidence="5">Cofactor biosynthesis; ubiquinone biosynthesis.</text>
</comment>
<comment type="similarity">
    <text evidence="5">Belongs to the methyltransferase superfamily. UbiG/COQ3 family.</text>
</comment>
<dbReference type="UniPathway" id="UPA00232"/>
<organism evidence="6 7">
    <name type="scientific">Candidatus Erwinia haradaeae</name>
    <dbReference type="NCBI Taxonomy" id="1922217"/>
    <lineage>
        <taxon>Bacteria</taxon>
        <taxon>Pseudomonadati</taxon>
        <taxon>Pseudomonadota</taxon>
        <taxon>Gammaproteobacteria</taxon>
        <taxon>Enterobacterales</taxon>
        <taxon>Erwiniaceae</taxon>
        <taxon>Erwinia</taxon>
    </lineage>
</organism>
<feature type="binding site" evidence="5">
    <location>
        <position position="129"/>
    </location>
    <ligand>
        <name>S-adenosyl-L-methionine</name>
        <dbReference type="ChEBI" id="CHEBI:59789"/>
    </ligand>
</feature>
<dbReference type="InterPro" id="IPR029063">
    <property type="entry name" value="SAM-dependent_MTases_sf"/>
</dbReference>
<dbReference type="InterPro" id="IPR010233">
    <property type="entry name" value="UbiG_MeTrfase"/>
</dbReference>
<dbReference type="GO" id="GO:0032259">
    <property type="term" value="P:methylation"/>
    <property type="evidence" value="ECO:0007669"/>
    <property type="project" value="UniProtKB-KW"/>
</dbReference>
<dbReference type="AlphaFoldDB" id="A0A451DGR2"/>
<dbReference type="PANTHER" id="PTHR43464:SF19">
    <property type="entry name" value="UBIQUINONE BIOSYNTHESIS O-METHYLTRANSFERASE, MITOCHONDRIAL"/>
    <property type="match status" value="1"/>
</dbReference>
<dbReference type="Pfam" id="PF13489">
    <property type="entry name" value="Methyltransf_23"/>
    <property type="match status" value="1"/>
</dbReference>
<keyword evidence="3 5" id="KW-0831">Ubiquinone biosynthesis</keyword>
<dbReference type="HAMAP" id="MF_00472">
    <property type="entry name" value="UbiG"/>
    <property type="match status" value="1"/>
</dbReference>
<accession>A0A451DGR2</accession>